<comment type="caution">
    <text evidence="16">The sequence shown here is derived from an EMBL/GenBank/DDBJ whole genome shotgun (WGS) entry which is preliminary data.</text>
</comment>
<accession>A0AAW9RFV7</accession>
<evidence type="ECO:0000256" key="3">
    <source>
        <dbReference type="ARBA" id="ARBA00022630"/>
    </source>
</evidence>
<dbReference type="Pfam" id="PF02770">
    <property type="entry name" value="Acyl-CoA_dh_M"/>
    <property type="match status" value="1"/>
</dbReference>
<dbReference type="FunFam" id="1.10.540.10:FF:000002">
    <property type="entry name" value="Acyl-CoA dehydrogenase FadE19"/>
    <property type="match status" value="1"/>
</dbReference>
<evidence type="ECO:0000256" key="6">
    <source>
        <dbReference type="ARBA" id="ARBA00052938"/>
    </source>
</evidence>
<dbReference type="PANTHER" id="PTHR43884:SF12">
    <property type="entry name" value="ISOVALERYL-COA DEHYDROGENASE, MITOCHONDRIAL-RELATED"/>
    <property type="match status" value="1"/>
</dbReference>
<protein>
    <recommendedName>
        <fullName evidence="10">3-sulfinopropanoyl-CoA desulfinase</fullName>
        <ecNumber evidence="7">1.3.8.11</ecNumber>
        <ecNumber evidence="8">3.13.1.4</ecNumber>
    </recommendedName>
    <alternativeName>
        <fullName evidence="11">3-sulfinopropionyl coenzyme A desulfinase</fullName>
    </alternativeName>
    <alternativeName>
        <fullName evidence="9">Cyclohexane-1-carbonyl-CoA dehydrogenase</fullName>
    </alternativeName>
</protein>
<dbReference type="InterPro" id="IPR009075">
    <property type="entry name" value="AcylCo_DH/oxidase_C"/>
</dbReference>
<keyword evidence="5 12" id="KW-0560">Oxidoreductase</keyword>
<dbReference type="Pfam" id="PF00441">
    <property type="entry name" value="Acyl-CoA_dh_1"/>
    <property type="match status" value="1"/>
</dbReference>
<dbReference type="Gene3D" id="2.40.110.10">
    <property type="entry name" value="Butyryl-CoA Dehydrogenase, subunit A, domain 2"/>
    <property type="match status" value="1"/>
</dbReference>
<dbReference type="InterPro" id="IPR006091">
    <property type="entry name" value="Acyl-CoA_Oxase/DH_mid-dom"/>
</dbReference>
<organism evidence="16 17">
    <name type="scientific">Elongatibacter sediminis</name>
    <dbReference type="NCBI Taxonomy" id="3119006"/>
    <lineage>
        <taxon>Bacteria</taxon>
        <taxon>Pseudomonadati</taxon>
        <taxon>Pseudomonadota</taxon>
        <taxon>Gammaproteobacteria</taxon>
        <taxon>Chromatiales</taxon>
        <taxon>Wenzhouxiangellaceae</taxon>
        <taxon>Elongatibacter</taxon>
    </lineage>
</organism>
<keyword evidence="17" id="KW-1185">Reference proteome</keyword>
<evidence type="ECO:0000256" key="9">
    <source>
        <dbReference type="ARBA" id="ARBA00067292"/>
    </source>
</evidence>
<name>A0AAW9RFV7_9GAMM</name>
<evidence type="ECO:0000256" key="8">
    <source>
        <dbReference type="ARBA" id="ARBA00066461"/>
    </source>
</evidence>
<gene>
    <name evidence="16" type="ORF">V3330_03310</name>
</gene>
<dbReference type="Gene3D" id="1.10.540.10">
    <property type="entry name" value="Acyl-CoA dehydrogenase/oxidase, N-terminal domain"/>
    <property type="match status" value="1"/>
</dbReference>
<evidence type="ECO:0000259" key="15">
    <source>
        <dbReference type="Pfam" id="PF02771"/>
    </source>
</evidence>
<dbReference type="SUPFAM" id="SSF47203">
    <property type="entry name" value="Acyl-CoA dehydrogenase C-terminal domain-like"/>
    <property type="match status" value="1"/>
</dbReference>
<keyword evidence="4 12" id="KW-0274">FAD</keyword>
<dbReference type="InterPro" id="IPR009100">
    <property type="entry name" value="AcylCoA_DH/oxidase_NM_dom_sf"/>
</dbReference>
<feature type="domain" description="Acyl-CoA dehydrogenase/oxidase N-terminal" evidence="15">
    <location>
        <begin position="6"/>
        <end position="118"/>
    </location>
</feature>
<evidence type="ECO:0000256" key="10">
    <source>
        <dbReference type="ARBA" id="ARBA00068311"/>
    </source>
</evidence>
<evidence type="ECO:0000259" key="14">
    <source>
        <dbReference type="Pfam" id="PF02770"/>
    </source>
</evidence>
<evidence type="ECO:0000256" key="4">
    <source>
        <dbReference type="ARBA" id="ARBA00022827"/>
    </source>
</evidence>
<dbReference type="InterPro" id="IPR006089">
    <property type="entry name" value="Acyl-CoA_DH_CS"/>
</dbReference>
<dbReference type="Pfam" id="PF02771">
    <property type="entry name" value="Acyl-CoA_dh_N"/>
    <property type="match status" value="1"/>
</dbReference>
<dbReference type="FunFam" id="2.40.110.10:FF:000009">
    <property type="entry name" value="Acyl-CoA dehydrogenase"/>
    <property type="match status" value="1"/>
</dbReference>
<sequence>MQFELTEEQLMIQAAAHDFARDEIVPVAAGYDASGEFPAATIAQMGELGLMGVEVPAEYGGAGLDPIGYVLAMIEISAADAAHGTIMSVNNSLYAHGILKNGTEEQKQRFVTPVASGQAIGAYALTEPQSGSDSANMRTRAVRSEDGGHYVINGKKSWITSGPVADYVVLFAMTDPQAGARGVSAFVIDTSKDGFVRGKTEPKLGIRASATCEIELEDYHCPADCRLGEEGEGFKIAMGVLDAGRIGIAAQAVGIAQAAYDASLAYVRERKAFGQEIGSFQMLQAKIADMKSRLEAARLLTLRAAWAKEQGEKSGKRYTLEGSMAKLFASETAMWVAHQAVQIHGGMGYSKEMPVERYFRDAKITEIYEGTSEIQRMVIGRLETGLR</sequence>
<proteinExistence type="inferred from homology"/>
<dbReference type="InterPro" id="IPR037069">
    <property type="entry name" value="AcylCoA_DH/ox_N_sf"/>
</dbReference>
<dbReference type="AlphaFoldDB" id="A0AAW9RFV7"/>
<evidence type="ECO:0000256" key="7">
    <source>
        <dbReference type="ARBA" id="ARBA00066361"/>
    </source>
</evidence>
<evidence type="ECO:0000256" key="1">
    <source>
        <dbReference type="ARBA" id="ARBA00001974"/>
    </source>
</evidence>
<evidence type="ECO:0000256" key="2">
    <source>
        <dbReference type="ARBA" id="ARBA00009347"/>
    </source>
</evidence>
<evidence type="ECO:0000313" key="17">
    <source>
        <dbReference type="Proteomes" id="UP001359886"/>
    </source>
</evidence>
<dbReference type="InterPro" id="IPR013786">
    <property type="entry name" value="AcylCoA_DH/ox_N"/>
</dbReference>
<dbReference type="EMBL" id="JAZHOG010000002">
    <property type="protein sequence ID" value="MEJ8566646.1"/>
    <property type="molecule type" value="Genomic_DNA"/>
</dbReference>
<dbReference type="SUPFAM" id="SSF56645">
    <property type="entry name" value="Acyl-CoA dehydrogenase NM domain-like"/>
    <property type="match status" value="1"/>
</dbReference>
<comment type="catalytic activity">
    <reaction evidence="6">
        <text>3-sulfinopropanoyl-CoA + H2O = propanoyl-CoA + sulfite + H(+)</text>
        <dbReference type="Rhea" id="RHEA:41624"/>
        <dbReference type="ChEBI" id="CHEBI:15377"/>
        <dbReference type="ChEBI" id="CHEBI:15378"/>
        <dbReference type="ChEBI" id="CHEBI:17359"/>
        <dbReference type="ChEBI" id="CHEBI:57392"/>
        <dbReference type="ChEBI" id="CHEBI:78349"/>
        <dbReference type="EC" id="3.13.1.4"/>
    </reaction>
    <physiologicalReaction direction="left-to-right" evidence="6">
        <dbReference type="Rhea" id="RHEA:41625"/>
    </physiologicalReaction>
</comment>
<feature type="domain" description="Acyl-CoA oxidase/dehydrogenase middle" evidence="14">
    <location>
        <begin position="122"/>
        <end position="218"/>
    </location>
</feature>
<comment type="similarity">
    <text evidence="2 12">Belongs to the acyl-CoA dehydrogenase family.</text>
</comment>
<evidence type="ECO:0000256" key="12">
    <source>
        <dbReference type="RuleBase" id="RU362125"/>
    </source>
</evidence>
<reference evidence="16 17" key="1">
    <citation type="submission" date="2024-02" db="EMBL/GenBank/DDBJ databases">
        <title>A novel Wenzhouxiangellaceae bacterium, isolated from coastal sediments.</title>
        <authorList>
            <person name="Du Z.-J."/>
            <person name="Ye Y.-Q."/>
            <person name="Zhang X.-Y."/>
        </authorList>
    </citation>
    <scope>NUCLEOTIDE SEQUENCE [LARGE SCALE GENOMIC DNA]</scope>
    <source>
        <strain evidence="16 17">CH-27</strain>
    </source>
</reference>
<dbReference type="PANTHER" id="PTHR43884">
    <property type="entry name" value="ACYL-COA DEHYDROGENASE"/>
    <property type="match status" value="1"/>
</dbReference>
<feature type="domain" description="Acyl-CoA dehydrogenase/oxidase C-terminal" evidence="13">
    <location>
        <begin position="231"/>
        <end position="381"/>
    </location>
</feature>
<dbReference type="EC" id="3.13.1.4" evidence="8"/>
<dbReference type="PIRSF" id="PIRSF016578">
    <property type="entry name" value="HsaA"/>
    <property type="match status" value="1"/>
</dbReference>
<evidence type="ECO:0000256" key="11">
    <source>
        <dbReference type="ARBA" id="ARBA00075603"/>
    </source>
</evidence>
<evidence type="ECO:0000256" key="5">
    <source>
        <dbReference type="ARBA" id="ARBA00023002"/>
    </source>
</evidence>
<dbReference type="GO" id="GO:0050660">
    <property type="term" value="F:flavin adenine dinucleotide binding"/>
    <property type="evidence" value="ECO:0007669"/>
    <property type="project" value="InterPro"/>
</dbReference>
<evidence type="ECO:0000259" key="13">
    <source>
        <dbReference type="Pfam" id="PF00441"/>
    </source>
</evidence>
<dbReference type="EC" id="1.3.8.11" evidence="7"/>
<dbReference type="GO" id="GO:0003995">
    <property type="term" value="F:acyl-CoA dehydrogenase activity"/>
    <property type="evidence" value="ECO:0007669"/>
    <property type="project" value="InterPro"/>
</dbReference>
<dbReference type="Proteomes" id="UP001359886">
    <property type="component" value="Unassembled WGS sequence"/>
</dbReference>
<evidence type="ECO:0000313" key="16">
    <source>
        <dbReference type="EMBL" id="MEJ8566646.1"/>
    </source>
</evidence>
<dbReference type="PROSITE" id="PS00073">
    <property type="entry name" value="ACYL_COA_DH_2"/>
    <property type="match status" value="1"/>
</dbReference>
<dbReference type="InterPro" id="IPR036250">
    <property type="entry name" value="AcylCo_DH-like_C"/>
</dbReference>
<keyword evidence="3 12" id="KW-0285">Flavoprotein</keyword>
<comment type="cofactor">
    <cofactor evidence="1 12">
        <name>FAD</name>
        <dbReference type="ChEBI" id="CHEBI:57692"/>
    </cofactor>
</comment>
<dbReference type="InterPro" id="IPR046373">
    <property type="entry name" value="Acyl-CoA_Oxase/DH_mid-dom_sf"/>
</dbReference>
<dbReference type="FunFam" id="1.20.140.10:FF:000004">
    <property type="entry name" value="Acyl-CoA dehydrogenase FadE25"/>
    <property type="match status" value="1"/>
</dbReference>
<dbReference type="RefSeq" id="WP_354693968.1">
    <property type="nucleotide sequence ID" value="NZ_JAZHOG010000002.1"/>
</dbReference>
<dbReference type="Gene3D" id="1.20.140.10">
    <property type="entry name" value="Butyryl-CoA Dehydrogenase, subunit A, domain 3"/>
    <property type="match status" value="1"/>
</dbReference>